<evidence type="ECO:0000313" key="3">
    <source>
        <dbReference type="Proteomes" id="UP000320762"/>
    </source>
</evidence>
<reference evidence="2 3" key="1">
    <citation type="journal article" date="2019" name="New Phytol.">
        <title>Comparative genomics reveals unique wood-decay strategies and fruiting body development in the Schizophyllaceae.</title>
        <authorList>
            <person name="Almasi E."/>
            <person name="Sahu N."/>
            <person name="Krizsan K."/>
            <person name="Balint B."/>
            <person name="Kovacs G.M."/>
            <person name="Kiss B."/>
            <person name="Cseklye J."/>
            <person name="Drula E."/>
            <person name="Henrissat B."/>
            <person name="Nagy I."/>
            <person name="Chovatia M."/>
            <person name="Adam C."/>
            <person name="LaButti K."/>
            <person name="Lipzen A."/>
            <person name="Riley R."/>
            <person name="Grigoriev I.V."/>
            <person name="Nagy L.G."/>
        </authorList>
    </citation>
    <scope>NUCLEOTIDE SEQUENCE [LARGE SCALE GENOMIC DNA]</scope>
    <source>
        <strain evidence="2 3">NL-1724</strain>
    </source>
</reference>
<evidence type="ECO:0000313" key="2">
    <source>
        <dbReference type="EMBL" id="TRM60944.1"/>
    </source>
</evidence>
<dbReference type="OrthoDB" id="5348404at2759"/>
<dbReference type="STRING" id="97359.A0A550C810"/>
<evidence type="ECO:0000256" key="1">
    <source>
        <dbReference type="SAM" id="MobiDB-lite"/>
    </source>
</evidence>
<feature type="compositionally biased region" description="Basic and acidic residues" evidence="1">
    <location>
        <begin position="457"/>
        <end position="466"/>
    </location>
</feature>
<dbReference type="Proteomes" id="UP000320762">
    <property type="component" value="Unassembled WGS sequence"/>
</dbReference>
<dbReference type="EMBL" id="VDMD01000019">
    <property type="protein sequence ID" value="TRM60944.1"/>
    <property type="molecule type" value="Genomic_DNA"/>
</dbReference>
<protein>
    <submittedName>
        <fullName evidence="2">Uncharacterized protein</fullName>
    </submittedName>
</protein>
<feature type="compositionally biased region" description="Low complexity" evidence="1">
    <location>
        <begin position="297"/>
        <end position="309"/>
    </location>
</feature>
<feature type="region of interest" description="Disordered" evidence="1">
    <location>
        <begin position="235"/>
        <end position="394"/>
    </location>
</feature>
<feature type="compositionally biased region" description="Acidic residues" evidence="1">
    <location>
        <begin position="381"/>
        <end position="390"/>
    </location>
</feature>
<keyword evidence="3" id="KW-1185">Reference proteome</keyword>
<name>A0A550C810_9AGAR</name>
<proteinExistence type="predicted"/>
<feature type="compositionally biased region" description="Polar residues" evidence="1">
    <location>
        <begin position="319"/>
        <end position="328"/>
    </location>
</feature>
<feature type="compositionally biased region" description="Basic and acidic residues" evidence="1">
    <location>
        <begin position="355"/>
        <end position="364"/>
    </location>
</feature>
<feature type="compositionally biased region" description="Acidic residues" evidence="1">
    <location>
        <begin position="409"/>
        <end position="420"/>
    </location>
</feature>
<accession>A0A550C810</accession>
<dbReference type="AlphaFoldDB" id="A0A550C810"/>
<comment type="caution">
    <text evidence="2">The sequence shown here is derived from an EMBL/GenBank/DDBJ whole genome shotgun (WGS) entry which is preliminary data.</text>
</comment>
<gene>
    <name evidence="2" type="ORF">BD626DRAFT_95562</name>
</gene>
<feature type="region of interest" description="Disordered" evidence="1">
    <location>
        <begin position="407"/>
        <end position="466"/>
    </location>
</feature>
<feature type="compositionally biased region" description="Basic and acidic residues" evidence="1">
    <location>
        <begin position="256"/>
        <end position="286"/>
    </location>
</feature>
<feature type="compositionally biased region" description="Pro residues" evidence="1">
    <location>
        <begin position="340"/>
        <end position="349"/>
    </location>
</feature>
<organism evidence="2 3">
    <name type="scientific">Schizophyllum amplum</name>
    <dbReference type="NCBI Taxonomy" id="97359"/>
    <lineage>
        <taxon>Eukaryota</taxon>
        <taxon>Fungi</taxon>
        <taxon>Dikarya</taxon>
        <taxon>Basidiomycota</taxon>
        <taxon>Agaricomycotina</taxon>
        <taxon>Agaricomycetes</taxon>
        <taxon>Agaricomycetidae</taxon>
        <taxon>Agaricales</taxon>
        <taxon>Schizophyllaceae</taxon>
        <taxon>Schizophyllum</taxon>
    </lineage>
</organism>
<sequence>MPFFAIAHWYAFSFTDFVDETKSFVARMTFYHAFRDAFGLKDVVEDFKTTMRGEGMDYREFEPSEGFIHQGLGRERRIRAGLRYSKGGKRKYWLPRAASTREENTITRGLHRAMDDEESHAPLLASEAADVVHAAPDLRQQSDDDVWTSSRVAEEGFELPFGDVDEADEQLFDHCRHYIFGDYNYPCVDVSSEAARQHMWREEERVLRDERGAWFSPLRGARGVAAMGQRGGPVWQGYGAVGTSSPSQRPPPPAFDEQHDAKDPNRRFVDFDADKADTGDRGDVKLHWTRMQRGGVHQSTSQRASASQQHRPRPPALGTHSSAGSSRSTPKHGTPRDSPKPPTSSPLPPDAVDLVVEKDEDRRGLQRVYRRGFVNERGEEAGEVEVDDPGWADPSARVEVGEEVREAVEEGQENGPEEDAVQVSRRGSPRLMSPPEEQTEPIARTTSPPALVVDPYAGRDEDNPWL</sequence>